<dbReference type="InterPro" id="IPR004045">
    <property type="entry name" value="Glutathione_S-Trfase_N"/>
</dbReference>
<dbReference type="PANTHER" id="PTHR44051">
    <property type="entry name" value="GLUTATHIONE S-TRANSFERASE-RELATED"/>
    <property type="match status" value="1"/>
</dbReference>
<dbReference type="AlphaFoldDB" id="A0A2L0HAU9"/>
<geneLocation type="plasmid" evidence="4">
    <name>psfrenxt3a</name>
</geneLocation>
<dbReference type="EMBL" id="CP024308">
    <property type="protein sequence ID" value="AUX78630.1"/>
    <property type="molecule type" value="Genomic_DNA"/>
</dbReference>
<dbReference type="PROSITE" id="PS50404">
    <property type="entry name" value="GST_NTER"/>
    <property type="match status" value="1"/>
</dbReference>
<dbReference type="InterPro" id="IPR010987">
    <property type="entry name" value="Glutathione-S-Trfase_C-like"/>
</dbReference>
<dbReference type="SUPFAM" id="SSF52833">
    <property type="entry name" value="Thioredoxin-like"/>
    <property type="match status" value="1"/>
</dbReference>
<reference evidence="3 4" key="1">
    <citation type="submission" date="2017-10" db="EMBL/GenBank/DDBJ databases">
        <title>Analysis of the genome sequences of Rhizobium populations associated to common bean (phaseolus vulgaris).</title>
        <authorList>
            <person name="Bustos P."/>
            <person name="Santamaria R.I."/>
            <person name="Miranda-Sanchez F."/>
            <person name="Perez-Carrascal O."/>
            <person name="Juarez S."/>
            <person name="Lozano L."/>
            <person name="Martinez-Flores I."/>
            <person name="Vinuesa P."/>
            <person name="Martinez-Romero E."/>
            <person name="Cevallos M.A."/>
            <person name="Romero D."/>
            <person name="Davila G."/>
            <person name="Gonzalez V."/>
        </authorList>
    </citation>
    <scope>NUCLEOTIDE SEQUENCE [LARGE SCALE GENOMIC DNA]</scope>
    <source>
        <strain evidence="3 4">NXT3</strain>
        <plasmid evidence="4">Plasmid psfrenxt3a</plasmid>
    </source>
</reference>
<dbReference type="RefSeq" id="WP_104840287.1">
    <property type="nucleotide sequence ID" value="NZ_CP024308.1"/>
</dbReference>
<protein>
    <submittedName>
        <fullName evidence="3">Glutathione S-transferase protein</fullName>
    </submittedName>
</protein>
<feature type="domain" description="GST N-terminal" evidence="1">
    <location>
        <begin position="1"/>
        <end position="101"/>
    </location>
</feature>
<evidence type="ECO:0000259" key="1">
    <source>
        <dbReference type="PROSITE" id="PS50404"/>
    </source>
</evidence>
<evidence type="ECO:0000313" key="3">
    <source>
        <dbReference type="EMBL" id="AUX78630.1"/>
    </source>
</evidence>
<dbReference type="Proteomes" id="UP000239340">
    <property type="component" value="Plasmid pSfreNXT3a"/>
</dbReference>
<dbReference type="Pfam" id="PF13417">
    <property type="entry name" value="GST_N_3"/>
    <property type="match status" value="1"/>
</dbReference>
<dbReference type="PROSITE" id="PS50405">
    <property type="entry name" value="GST_CTER"/>
    <property type="match status" value="1"/>
</dbReference>
<dbReference type="GO" id="GO:0016740">
    <property type="term" value="F:transferase activity"/>
    <property type="evidence" value="ECO:0007669"/>
    <property type="project" value="UniProtKB-KW"/>
</dbReference>
<dbReference type="SUPFAM" id="SSF47616">
    <property type="entry name" value="GST C-terminal domain-like"/>
    <property type="match status" value="1"/>
</dbReference>
<dbReference type="PANTHER" id="PTHR44051:SF8">
    <property type="entry name" value="GLUTATHIONE S-TRANSFERASE GSTA"/>
    <property type="match status" value="1"/>
</dbReference>
<name>A0A2L0HAU9_RHIFR</name>
<evidence type="ECO:0000259" key="2">
    <source>
        <dbReference type="PROSITE" id="PS50405"/>
    </source>
</evidence>
<evidence type="ECO:0000313" key="4">
    <source>
        <dbReference type="Proteomes" id="UP000239340"/>
    </source>
</evidence>
<keyword evidence="3" id="KW-0614">Plasmid</keyword>
<keyword evidence="3" id="KW-0808">Transferase</keyword>
<accession>A0A2L0HAU9</accession>
<dbReference type="Pfam" id="PF13410">
    <property type="entry name" value="GST_C_2"/>
    <property type="match status" value="1"/>
</dbReference>
<feature type="domain" description="GST C-terminal" evidence="2">
    <location>
        <begin position="105"/>
        <end position="230"/>
    </location>
</feature>
<proteinExistence type="predicted"/>
<dbReference type="Gene3D" id="3.40.30.10">
    <property type="entry name" value="Glutaredoxin"/>
    <property type="match status" value="1"/>
</dbReference>
<sequence length="230" mass="25633">MTLTFYTNPNSRGRIVRWMLEEVGQPYETVVLDYEKTSAFDEWGGAALERPVSSNPSDELVRFFIEINPMGKVPALVHDGRAVTESGAIITYLAETFPEAELAPTADERAEYYRWMFFAAGPVEQAVTNHRAGFLPAPEQEFFFGYGSYERTLDQLEKAVQAHPFIAGDRFTAADIYVGSHIGWGLGLQTLPPRKAFLDYIGKLVERDAFKRGVAKDEELIAQAAAARAA</sequence>
<dbReference type="InterPro" id="IPR040079">
    <property type="entry name" value="Glutathione_S-Trfase"/>
</dbReference>
<dbReference type="CDD" id="cd03046">
    <property type="entry name" value="GST_N_GTT1_like"/>
    <property type="match status" value="1"/>
</dbReference>
<organism evidence="3 4">
    <name type="scientific">Rhizobium fredii</name>
    <name type="common">Sinorhizobium fredii</name>
    <dbReference type="NCBI Taxonomy" id="380"/>
    <lineage>
        <taxon>Bacteria</taxon>
        <taxon>Pseudomonadati</taxon>
        <taxon>Pseudomonadota</taxon>
        <taxon>Alphaproteobacteria</taxon>
        <taxon>Hyphomicrobiales</taxon>
        <taxon>Rhizobiaceae</taxon>
        <taxon>Sinorhizobium/Ensifer group</taxon>
        <taxon>Sinorhizobium</taxon>
    </lineage>
</organism>
<dbReference type="Gene3D" id="1.20.1050.10">
    <property type="match status" value="1"/>
</dbReference>
<dbReference type="CDD" id="cd03207">
    <property type="entry name" value="GST_C_8"/>
    <property type="match status" value="1"/>
</dbReference>
<dbReference type="InterPro" id="IPR036282">
    <property type="entry name" value="Glutathione-S-Trfase_C_sf"/>
</dbReference>
<dbReference type="InterPro" id="IPR036249">
    <property type="entry name" value="Thioredoxin-like_sf"/>
</dbReference>
<gene>
    <name evidence="3" type="ORF">NXT3_PA00343</name>
</gene>
<dbReference type="SFLD" id="SFLDS00019">
    <property type="entry name" value="Glutathione_Transferase_(cytos"/>
    <property type="match status" value="1"/>
</dbReference>
<dbReference type="SFLD" id="SFLDG00358">
    <property type="entry name" value="Main_(cytGST)"/>
    <property type="match status" value="1"/>
</dbReference>